<name>A0A1H0QCX4_9PSEU</name>
<accession>A0A1H0QCX4</accession>
<evidence type="ECO:0000313" key="2">
    <source>
        <dbReference type="Proteomes" id="UP000199691"/>
    </source>
</evidence>
<organism evidence="1 2">
    <name type="scientific">Lentzea jiangxiensis</name>
    <dbReference type="NCBI Taxonomy" id="641025"/>
    <lineage>
        <taxon>Bacteria</taxon>
        <taxon>Bacillati</taxon>
        <taxon>Actinomycetota</taxon>
        <taxon>Actinomycetes</taxon>
        <taxon>Pseudonocardiales</taxon>
        <taxon>Pseudonocardiaceae</taxon>
        <taxon>Lentzea</taxon>
    </lineage>
</organism>
<dbReference type="AlphaFoldDB" id="A0A1H0QCX4"/>
<reference evidence="2" key="1">
    <citation type="submission" date="2016-10" db="EMBL/GenBank/DDBJ databases">
        <authorList>
            <person name="Varghese N."/>
            <person name="Submissions S."/>
        </authorList>
    </citation>
    <scope>NUCLEOTIDE SEQUENCE [LARGE SCALE GENOMIC DNA]</scope>
    <source>
        <strain evidence="2">CGMCC 4.6609</strain>
    </source>
</reference>
<sequence>MCNWVPGRHGGLLAAVLEANPGTRGHLEDGARVLEDVLVHFGGRDRDPGDLAELAAAHGLVRESVGPVAGGRSVPEFRVIR</sequence>
<dbReference type="EMBL" id="FNIX01000005">
    <property type="protein sequence ID" value="SDP14905.1"/>
    <property type="molecule type" value="Genomic_DNA"/>
</dbReference>
<gene>
    <name evidence="1" type="ORF">SAMN05421507_105410</name>
</gene>
<protein>
    <submittedName>
        <fullName evidence="1">Uncharacterized protein</fullName>
    </submittedName>
</protein>
<proteinExistence type="predicted"/>
<dbReference type="Proteomes" id="UP000199691">
    <property type="component" value="Unassembled WGS sequence"/>
</dbReference>
<dbReference type="OrthoDB" id="3804952at2"/>
<dbReference type="RefSeq" id="WP_090098138.1">
    <property type="nucleotide sequence ID" value="NZ_FNIX01000005.1"/>
</dbReference>
<evidence type="ECO:0000313" key="1">
    <source>
        <dbReference type="EMBL" id="SDP14905.1"/>
    </source>
</evidence>
<keyword evidence="2" id="KW-1185">Reference proteome</keyword>